<gene>
    <name evidence="1" type="ORF">RHSIM_Rhsim01G0140500</name>
</gene>
<proteinExistence type="predicted"/>
<organism evidence="1 2">
    <name type="scientific">Rhododendron simsii</name>
    <name type="common">Sims's rhododendron</name>
    <dbReference type="NCBI Taxonomy" id="118357"/>
    <lineage>
        <taxon>Eukaryota</taxon>
        <taxon>Viridiplantae</taxon>
        <taxon>Streptophyta</taxon>
        <taxon>Embryophyta</taxon>
        <taxon>Tracheophyta</taxon>
        <taxon>Spermatophyta</taxon>
        <taxon>Magnoliopsida</taxon>
        <taxon>eudicotyledons</taxon>
        <taxon>Gunneridae</taxon>
        <taxon>Pentapetalae</taxon>
        <taxon>asterids</taxon>
        <taxon>Ericales</taxon>
        <taxon>Ericaceae</taxon>
        <taxon>Ericoideae</taxon>
        <taxon>Rhodoreae</taxon>
        <taxon>Rhododendron</taxon>
    </lineage>
</organism>
<comment type="caution">
    <text evidence="1">The sequence shown here is derived from an EMBL/GenBank/DDBJ whole genome shotgun (WGS) entry which is preliminary data.</text>
</comment>
<sequence>MNFFSSSSSDLDDTEATALVSVAKPKWWSLCSDDELQPSSSSEELLQAERRYGDVALFGASDAELEGSGGQMREGGMLFTDEKVLPSRKEEIDEEFDDIDGFEGMGRIIEIEKRKKKRGRGRKENVGPPTSSDWEKIKFCVKTDDSELHNMALGELTDSITNGITRLFEWYVKNHANLNVHSQEIGGSSDKGDLDGVEMEIGSHKSLKSQFKMHMQKETNMACKSELKKYLAEASEDDSEKFDVLRWWK</sequence>
<name>A0A834HMJ6_RHOSS</name>
<reference evidence="1" key="1">
    <citation type="submission" date="2019-11" db="EMBL/GenBank/DDBJ databases">
        <authorList>
            <person name="Liu Y."/>
            <person name="Hou J."/>
            <person name="Li T.-Q."/>
            <person name="Guan C.-H."/>
            <person name="Wu X."/>
            <person name="Wu H.-Z."/>
            <person name="Ling F."/>
            <person name="Zhang R."/>
            <person name="Shi X.-G."/>
            <person name="Ren J.-P."/>
            <person name="Chen E.-F."/>
            <person name="Sun J.-M."/>
        </authorList>
    </citation>
    <scope>NUCLEOTIDE SEQUENCE</scope>
    <source>
        <strain evidence="1">Adult_tree_wgs_1</strain>
        <tissue evidence="1">Leaves</tissue>
    </source>
</reference>
<evidence type="ECO:0000313" key="2">
    <source>
        <dbReference type="Proteomes" id="UP000626092"/>
    </source>
</evidence>
<keyword evidence="2" id="KW-1185">Reference proteome</keyword>
<accession>A0A834HMJ6</accession>
<dbReference type="OrthoDB" id="1718237at2759"/>
<dbReference type="AlphaFoldDB" id="A0A834HMJ6"/>
<evidence type="ECO:0000313" key="1">
    <source>
        <dbReference type="EMBL" id="KAF7154835.1"/>
    </source>
</evidence>
<protein>
    <submittedName>
        <fullName evidence="1">Uncharacterized protein</fullName>
    </submittedName>
</protein>
<dbReference type="EMBL" id="WJXA01000001">
    <property type="protein sequence ID" value="KAF7154835.1"/>
    <property type="molecule type" value="Genomic_DNA"/>
</dbReference>
<dbReference type="Proteomes" id="UP000626092">
    <property type="component" value="Unassembled WGS sequence"/>
</dbReference>